<proteinExistence type="predicted"/>
<name>A0A1V6NTX2_PENPO</name>
<dbReference type="EMBL" id="MDYM01000003">
    <property type="protein sequence ID" value="OQD68171.1"/>
    <property type="molecule type" value="Genomic_DNA"/>
</dbReference>
<reference evidence="2" key="1">
    <citation type="journal article" date="2017" name="Nat. Microbiol.">
        <title>Global analysis of biosynthetic gene clusters reveals vast potential of secondary metabolite production in Penicillium species.</title>
        <authorList>
            <person name="Nielsen J.C."/>
            <person name="Grijseels S."/>
            <person name="Prigent S."/>
            <person name="Ji B."/>
            <person name="Dainat J."/>
            <person name="Nielsen K.F."/>
            <person name="Frisvad J.C."/>
            <person name="Workman M."/>
            <person name="Nielsen J."/>
        </authorList>
    </citation>
    <scope>NUCLEOTIDE SEQUENCE [LARGE SCALE GENOMIC DNA]</scope>
    <source>
        <strain evidence="2">IBT 4502</strain>
    </source>
</reference>
<protein>
    <submittedName>
        <fullName evidence="1">Uncharacterized protein</fullName>
    </submittedName>
</protein>
<keyword evidence="2" id="KW-1185">Reference proteome</keyword>
<comment type="caution">
    <text evidence="1">The sequence shown here is derived from an EMBL/GenBank/DDBJ whole genome shotgun (WGS) entry which is preliminary data.</text>
</comment>
<evidence type="ECO:0000313" key="1">
    <source>
        <dbReference type="EMBL" id="OQD68171.1"/>
    </source>
</evidence>
<sequence>MDVAQPSEIRTQNGITVFCRSPDEEKVIVDLLEEFADVFSGEYDKAQTLHDQLLRIPMKPGAEEAKRQTKVYQAPFGIANIGQSLKQAHFGVASIITSPKQEVPPECPLQCPPYSILKFRDSNTAMITPS</sequence>
<dbReference type="AlphaFoldDB" id="A0A1V6NTX2"/>
<dbReference type="Proteomes" id="UP000191408">
    <property type="component" value="Unassembled WGS sequence"/>
</dbReference>
<gene>
    <name evidence="1" type="ORF">PENPOL_c003G07208</name>
</gene>
<organism evidence="1 2">
    <name type="scientific">Penicillium polonicum</name>
    <dbReference type="NCBI Taxonomy" id="60169"/>
    <lineage>
        <taxon>Eukaryota</taxon>
        <taxon>Fungi</taxon>
        <taxon>Dikarya</taxon>
        <taxon>Ascomycota</taxon>
        <taxon>Pezizomycotina</taxon>
        <taxon>Eurotiomycetes</taxon>
        <taxon>Eurotiomycetidae</taxon>
        <taxon>Eurotiales</taxon>
        <taxon>Aspergillaceae</taxon>
        <taxon>Penicillium</taxon>
    </lineage>
</organism>
<accession>A0A1V6NTX2</accession>
<evidence type="ECO:0000313" key="2">
    <source>
        <dbReference type="Proteomes" id="UP000191408"/>
    </source>
</evidence>